<dbReference type="NCBIfam" id="TIGR00726">
    <property type="entry name" value="peptidoglycan editing factor PgeF"/>
    <property type="match status" value="1"/>
</dbReference>
<keyword evidence="6" id="KW-0862">Zinc</keyword>
<proteinExistence type="inferred from homology"/>
<dbReference type="STRING" id="675511.GCA_000341735_00444"/>
<accession>A0A4P9URR5</accession>
<keyword evidence="12" id="KW-1185">Reference proteome</keyword>
<dbReference type="InterPro" id="IPR011324">
    <property type="entry name" value="Cytotoxic_necrot_fac-like_cat"/>
</dbReference>
<evidence type="ECO:0000256" key="1">
    <source>
        <dbReference type="ARBA" id="ARBA00000553"/>
    </source>
</evidence>
<evidence type="ECO:0000313" key="11">
    <source>
        <dbReference type="EMBL" id="QCW83051.1"/>
    </source>
</evidence>
<evidence type="ECO:0000256" key="6">
    <source>
        <dbReference type="ARBA" id="ARBA00022833"/>
    </source>
</evidence>
<evidence type="ECO:0000256" key="3">
    <source>
        <dbReference type="ARBA" id="ARBA00022679"/>
    </source>
</evidence>
<evidence type="ECO:0000256" key="7">
    <source>
        <dbReference type="ARBA" id="ARBA00047989"/>
    </source>
</evidence>
<keyword evidence="5" id="KW-0378">Hydrolase</keyword>
<evidence type="ECO:0000256" key="10">
    <source>
        <dbReference type="RuleBase" id="RU361274"/>
    </source>
</evidence>
<protein>
    <recommendedName>
        <fullName evidence="10">Purine nucleoside phosphorylase</fullName>
    </recommendedName>
</protein>
<comment type="catalytic activity">
    <reaction evidence="7">
        <text>adenosine + H2O + H(+) = inosine + NH4(+)</text>
        <dbReference type="Rhea" id="RHEA:24408"/>
        <dbReference type="ChEBI" id="CHEBI:15377"/>
        <dbReference type="ChEBI" id="CHEBI:15378"/>
        <dbReference type="ChEBI" id="CHEBI:16335"/>
        <dbReference type="ChEBI" id="CHEBI:17596"/>
        <dbReference type="ChEBI" id="CHEBI:28938"/>
        <dbReference type="EC" id="3.5.4.4"/>
    </reaction>
    <physiologicalReaction direction="left-to-right" evidence="7">
        <dbReference type="Rhea" id="RHEA:24409"/>
    </physiologicalReaction>
</comment>
<evidence type="ECO:0000256" key="5">
    <source>
        <dbReference type="ARBA" id="ARBA00022801"/>
    </source>
</evidence>
<dbReference type="PANTHER" id="PTHR30616">
    <property type="entry name" value="UNCHARACTERIZED PROTEIN YFIH"/>
    <property type="match status" value="1"/>
</dbReference>
<organism evidence="11 12">
    <name type="scientific">Methylotuvimicrobium buryatense</name>
    <name type="common">Methylomicrobium buryatense</name>
    <dbReference type="NCBI Taxonomy" id="95641"/>
    <lineage>
        <taxon>Bacteria</taxon>
        <taxon>Pseudomonadati</taxon>
        <taxon>Pseudomonadota</taxon>
        <taxon>Gammaproteobacteria</taxon>
        <taxon>Methylococcales</taxon>
        <taxon>Methylococcaceae</taxon>
        <taxon>Methylotuvimicrobium</taxon>
    </lineage>
</organism>
<evidence type="ECO:0000256" key="4">
    <source>
        <dbReference type="ARBA" id="ARBA00022723"/>
    </source>
</evidence>
<evidence type="ECO:0000313" key="12">
    <source>
        <dbReference type="Proteomes" id="UP000305881"/>
    </source>
</evidence>
<dbReference type="InterPro" id="IPR003730">
    <property type="entry name" value="Cu_polyphenol_OxRdtase"/>
</dbReference>
<dbReference type="Proteomes" id="UP000305881">
    <property type="component" value="Chromosome"/>
</dbReference>
<dbReference type="GO" id="GO:0005507">
    <property type="term" value="F:copper ion binding"/>
    <property type="evidence" value="ECO:0007669"/>
    <property type="project" value="TreeGrafter"/>
</dbReference>
<reference evidence="12" key="1">
    <citation type="journal article" date="2019" name="J. Bacteriol.">
        <title>A Mutagenic Screen Identifies a TonB-Dependent Receptor Required for the Lanthanide Metal Switch in the Type I Methanotroph 'Methylotuvimicrobium buryatense' 5GB1C.</title>
        <authorList>
            <person name="Groom J.D."/>
            <person name="Ford S.M."/>
            <person name="Pesesky M.W."/>
            <person name="Lidstrom M.E."/>
        </authorList>
    </citation>
    <scope>NUCLEOTIDE SEQUENCE [LARGE SCALE GENOMIC DNA]</scope>
    <source>
        <strain evidence="12">5GB1C</strain>
    </source>
</reference>
<dbReference type="InterPro" id="IPR038371">
    <property type="entry name" value="Cu_polyphenol_OxRdtase_sf"/>
</dbReference>
<dbReference type="CDD" id="cd16833">
    <property type="entry name" value="YfiH"/>
    <property type="match status" value="1"/>
</dbReference>
<evidence type="ECO:0000256" key="9">
    <source>
        <dbReference type="ARBA" id="ARBA00049893"/>
    </source>
</evidence>
<dbReference type="OrthoDB" id="4279at2"/>
<evidence type="ECO:0000256" key="8">
    <source>
        <dbReference type="ARBA" id="ARBA00048968"/>
    </source>
</evidence>
<dbReference type="RefSeq" id="WP_017839094.1">
    <property type="nucleotide sequence ID" value="NZ_CP035467.1"/>
</dbReference>
<dbReference type="EMBL" id="CP035467">
    <property type="protein sequence ID" value="QCW83051.1"/>
    <property type="molecule type" value="Genomic_DNA"/>
</dbReference>
<dbReference type="PANTHER" id="PTHR30616:SF2">
    <property type="entry name" value="PURINE NUCLEOSIDE PHOSPHORYLASE LACC1"/>
    <property type="match status" value="1"/>
</dbReference>
<dbReference type="Gene3D" id="3.60.140.10">
    <property type="entry name" value="CNF1/YfiH-like putative cysteine hydrolases"/>
    <property type="match status" value="1"/>
</dbReference>
<comment type="catalytic activity">
    <reaction evidence="9">
        <text>S-methyl-5'-thioadenosine + phosphate = 5-(methylsulfanyl)-alpha-D-ribose 1-phosphate + adenine</text>
        <dbReference type="Rhea" id="RHEA:11852"/>
        <dbReference type="ChEBI" id="CHEBI:16708"/>
        <dbReference type="ChEBI" id="CHEBI:17509"/>
        <dbReference type="ChEBI" id="CHEBI:43474"/>
        <dbReference type="ChEBI" id="CHEBI:58533"/>
        <dbReference type="EC" id="2.4.2.28"/>
    </reaction>
    <physiologicalReaction direction="left-to-right" evidence="9">
        <dbReference type="Rhea" id="RHEA:11853"/>
    </physiologicalReaction>
</comment>
<comment type="catalytic activity">
    <reaction evidence="8">
        <text>adenosine + phosphate = alpha-D-ribose 1-phosphate + adenine</text>
        <dbReference type="Rhea" id="RHEA:27642"/>
        <dbReference type="ChEBI" id="CHEBI:16335"/>
        <dbReference type="ChEBI" id="CHEBI:16708"/>
        <dbReference type="ChEBI" id="CHEBI:43474"/>
        <dbReference type="ChEBI" id="CHEBI:57720"/>
        <dbReference type="EC" id="2.4.2.1"/>
    </reaction>
    <physiologicalReaction direction="left-to-right" evidence="8">
        <dbReference type="Rhea" id="RHEA:27643"/>
    </physiologicalReaction>
</comment>
<dbReference type="GO" id="GO:0017061">
    <property type="term" value="F:S-methyl-5-thioadenosine phosphorylase activity"/>
    <property type="evidence" value="ECO:0007669"/>
    <property type="project" value="UniProtKB-EC"/>
</dbReference>
<dbReference type="Pfam" id="PF02578">
    <property type="entry name" value="Cu-oxidase_4"/>
    <property type="match status" value="1"/>
</dbReference>
<dbReference type="SUPFAM" id="SSF64438">
    <property type="entry name" value="CNF1/YfiH-like putative cysteine hydrolases"/>
    <property type="match status" value="1"/>
</dbReference>
<dbReference type="KEGG" id="mbur:EQU24_12985"/>
<dbReference type="AlphaFoldDB" id="A0A4P9URR5"/>
<dbReference type="GO" id="GO:0016787">
    <property type="term" value="F:hydrolase activity"/>
    <property type="evidence" value="ECO:0007669"/>
    <property type="project" value="UniProtKB-KW"/>
</dbReference>
<keyword evidence="3" id="KW-0808">Transferase</keyword>
<evidence type="ECO:0000256" key="2">
    <source>
        <dbReference type="ARBA" id="ARBA00007353"/>
    </source>
</evidence>
<keyword evidence="4" id="KW-0479">Metal-binding</keyword>
<gene>
    <name evidence="11" type="primary">pgeF</name>
    <name evidence="11" type="ORF">EQU24_12985</name>
</gene>
<comment type="catalytic activity">
    <reaction evidence="1">
        <text>inosine + phosphate = alpha-D-ribose 1-phosphate + hypoxanthine</text>
        <dbReference type="Rhea" id="RHEA:27646"/>
        <dbReference type="ChEBI" id="CHEBI:17368"/>
        <dbReference type="ChEBI" id="CHEBI:17596"/>
        <dbReference type="ChEBI" id="CHEBI:43474"/>
        <dbReference type="ChEBI" id="CHEBI:57720"/>
        <dbReference type="EC" id="2.4.2.1"/>
    </reaction>
    <physiologicalReaction direction="left-to-right" evidence="1">
        <dbReference type="Rhea" id="RHEA:27647"/>
    </physiologicalReaction>
</comment>
<sequence>MNSTKYWLKPDWPAPANVFAATTLRSGGFSTGSFQSLNPAMHVGDNPELVLKNRQRITDMLDLPNAPVWLNQVHGKTVVDASQVNTLVEADASFSHEPGVVCTVLTADCLPVLLCSRDGRSVAAVHAGWRGLLAGVIVESVKAMKTLDLLVWLGPAIGPDAFEVGDDVRTAFVESNERYADGFRAVAKGKWLADIYCLARINLALAGIESVYGGQFCTLSDVERFYSFRRDKETGRMASLIWRI</sequence>
<comment type="similarity">
    <text evidence="2 10">Belongs to the purine nucleoside phosphorylase YfiH/LACC1 family.</text>
</comment>
<name>A0A4P9URR5_METBY</name>